<evidence type="ECO:0000313" key="3">
    <source>
        <dbReference type="Proteomes" id="UP000036923"/>
    </source>
</evidence>
<dbReference type="Proteomes" id="UP000036923">
    <property type="component" value="Unassembled WGS sequence"/>
</dbReference>
<name>A0A0L6JQR5_9FIRM</name>
<comment type="caution">
    <text evidence="2">The sequence shown here is derived from an EMBL/GenBank/DDBJ whole genome shotgun (WGS) entry which is preliminary data.</text>
</comment>
<dbReference type="EMBL" id="LGTC01000001">
    <property type="protein sequence ID" value="KNY28040.1"/>
    <property type="molecule type" value="Genomic_DNA"/>
</dbReference>
<evidence type="ECO:0000259" key="1">
    <source>
        <dbReference type="PROSITE" id="PS50075"/>
    </source>
</evidence>
<dbReference type="OrthoDB" id="1822503at2"/>
<dbReference type="Gene3D" id="1.10.1200.10">
    <property type="entry name" value="ACP-like"/>
    <property type="match status" value="1"/>
</dbReference>
<reference evidence="3" key="1">
    <citation type="submission" date="2015-07" db="EMBL/GenBank/DDBJ databases">
        <title>Near-Complete Genome Sequence of the Cellulolytic Bacterium Bacteroides (Pseudobacteroides) cellulosolvens ATCC 35603.</title>
        <authorList>
            <person name="Dassa B."/>
            <person name="Utturkar S.M."/>
            <person name="Klingeman D.M."/>
            <person name="Hurt R.A."/>
            <person name="Keller M."/>
            <person name="Xu J."/>
            <person name="Reddy Y.H.K."/>
            <person name="Borovok I."/>
            <person name="Grinberg I.R."/>
            <person name="Lamed R."/>
            <person name="Zhivin O."/>
            <person name="Bayer E.A."/>
            <person name="Brown S.D."/>
        </authorList>
    </citation>
    <scope>NUCLEOTIDE SEQUENCE [LARGE SCALE GENOMIC DNA]</scope>
    <source>
        <strain evidence="3">DSM 2933</strain>
    </source>
</reference>
<proteinExistence type="predicted"/>
<dbReference type="SUPFAM" id="SSF47336">
    <property type="entry name" value="ACP-like"/>
    <property type="match status" value="1"/>
</dbReference>
<dbReference type="STRING" id="398512.Bccel_3311"/>
<feature type="domain" description="Carrier" evidence="1">
    <location>
        <begin position="1"/>
        <end position="79"/>
    </location>
</feature>
<dbReference type="eggNOG" id="COG0236">
    <property type="taxonomic scope" value="Bacteria"/>
</dbReference>
<accession>A0A0L6JQR5</accession>
<dbReference type="AlphaFoldDB" id="A0A0L6JQR5"/>
<organism evidence="2 3">
    <name type="scientific">Pseudobacteroides cellulosolvens ATCC 35603 = DSM 2933</name>
    <dbReference type="NCBI Taxonomy" id="398512"/>
    <lineage>
        <taxon>Bacteria</taxon>
        <taxon>Bacillati</taxon>
        <taxon>Bacillota</taxon>
        <taxon>Clostridia</taxon>
        <taxon>Eubacteriales</taxon>
        <taxon>Oscillospiraceae</taxon>
        <taxon>Pseudobacteroides</taxon>
    </lineage>
</organism>
<keyword evidence="3" id="KW-1185">Reference proteome</keyword>
<dbReference type="RefSeq" id="WP_036939103.1">
    <property type="nucleotide sequence ID" value="NZ_JQKC01000008.1"/>
</dbReference>
<gene>
    <name evidence="2" type="ORF">Bccel_3311</name>
</gene>
<dbReference type="InterPro" id="IPR009081">
    <property type="entry name" value="PP-bd_ACP"/>
</dbReference>
<sequence>MDKKVEWDDFAVKVSEYVGVESSDIKVDTNLYSDLGMDSLGLFSLGMYLTKTYKVTVPLSAVATIETVGDIYNIMNDHMKDV</sequence>
<protein>
    <submittedName>
        <fullName evidence="2">Acyl carrier protein familyprotein</fullName>
    </submittedName>
</protein>
<dbReference type="InterPro" id="IPR036736">
    <property type="entry name" value="ACP-like_sf"/>
</dbReference>
<dbReference type="PROSITE" id="PS50075">
    <property type="entry name" value="CARRIER"/>
    <property type="match status" value="1"/>
</dbReference>
<evidence type="ECO:0000313" key="2">
    <source>
        <dbReference type="EMBL" id="KNY28040.1"/>
    </source>
</evidence>
<dbReference type="Pfam" id="PF00550">
    <property type="entry name" value="PP-binding"/>
    <property type="match status" value="1"/>
</dbReference>